<evidence type="ECO:0000313" key="4">
    <source>
        <dbReference type="Proteomes" id="UP000282386"/>
    </source>
</evidence>
<feature type="transmembrane region" description="Helical" evidence="2">
    <location>
        <begin position="736"/>
        <end position="752"/>
    </location>
</feature>
<feature type="transmembrane region" description="Helical" evidence="2">
    <location>
        <begin position="67"/>
        <end position="91"/>
    </location>
</feature>
<feature type="compositionally biased region" description="Pro residues" evidence="1">
    <location>
        <begin position="10"/>
        <end position="19"/>
    </location>
</feature>
<keyword evidence="2" id="KW-0812">Transmembrane</keyword>
<feature type="region of interest" description="Disordered" evidence="1">
    <location>
        <begin position="1086"/>
        <end position="1153"/>
    </location>
</feature>
<name>A0A7Z9D763_9MICC</name>
<feature type="transmembrane region" description="Helical" evidence="2">
    <location>
        <begin position="713"/>
        <end position="730"/>
    </location>
</feature>
<feature type="transmembrane region" description="Helical" evidence="2">
    <location>
        <begin position="759"/>
        <end position="777"/>
    </location>
</feature>
<feature type="transmembrane region" description="Helical" evidence="2">
    <location>
        <begin position="206"/>
        <end position="226"/>
    </location>
</feature>
<feature type="transmembrane region" description="Helical" evidence="2">
    <location>
        <begin position="403"/>
        <end position="422"/>
    </location>
</feature>
<feature type="transmembrane region" description="Helical" evidence="2">
    <location>
        <begin position="130"/>
        <end position="151"/>
    </location>
</feature>
<feature type="transmembrane region" description="Helical" evidence="2">
    <location>
        <begin position="1061"/>
        <end position="1079"/>
    </location>
</feature>
<feature type="transmembrane region" description="Helical" evidence="2">
    <location>
        <begin position="238"/>
        <end position="257"/>
    </location>
</feature>
<feature type="transmembrane region" description="Helical" evidence="2">
    <location>
        <begin position="1038"/>
        <end position="1055"/>
    </location>
</feature>
<dbReference type="RefSeq" id="WP_126500401.1">
    <property type="nucleotide sequence ID" value="NZ_LR134479.1"/>
</dbReference>
<feature type="transmembrane region" description="Helical" evidence="2">
    <location>
        <begin position="567"/>
        <end position="589"/>
    </location>
</feature>
<keyword evidence="2" id="KW-1133">Transmembrane helix</keyword>
<feature type="transmembrane region" description="Helical" evidence="2">
    <location>
        <begin position="295"/>
        <end position="311"/>
    </location>
</feature>
<evidence type="ECO:0000256" key="2">
    <source>
        <dbReference type="SAM" id="Phobius"/>
    </source>
</evidence>
<feature type="compositionally biased region" description="Pro residues" evidence="1">
    <location>
        <begin position="41"/>
        <end position="56"/>
    </location>
</feature>
<evidence type="ECO:0000256" key="1">
    <source>
        <dbReference type="SAM" id="MobiDB-lite"/>
    </source>
</evidence>
<feature type="transmembrane region" description="Helical" evidence="2">
    <location>
        <begin position="317"/>
        <end position="338"/>
    </location>
</feature>
<feature type="transmembrane region" description="Helical" evidence="2">
    <location>
        <begin position="479"/>
        <end position="497"/>
    </location>
</feature>
<feature type="region of interest" description="Disordered" evidence="1">
    <location>
        <begin position="1"/>
        <end position="59"/>
    </location>
</feature>
<feature type="transmembrane region" description="Helical" evidence="2">
    <location>
        <begin position="930"/>
        <end position="947"/>
    </location>
</feature>
<dbReference type="Proteomes" id="UP000282386">
    <property type="component" value="Chromosome"/>
</dbReference>
<accession>A0A7Z9D763</accession>
<feature type="transmembrane region" description="Helical" evidence="2">
    <location>
        <begin position="359"/>
        <end position="383"/>
    </location>
</feature>
<dbReference type="EMBL" id="LR134479">
    <property type="protein sequence ID" value="VEI23881.1"/>
    <property type="molecule type" value="Genomic_DNA"/>
</dbReference>
<sequence>MSEPNQGFPPQLPPEPGQPAPQQEAPPNYGSPQYAQQVPQGVPPQPYPGYYPPAPAPSNSRRKTEDLLLNVLLYLGSLLLIGSAALFITSVTSEETIGLRVAALGFGSALFYGAGLIIYKTVARLRLASYSFTGTGLALLPLTGIATYHLGVWDNGRMIWLITSLVGTVAIVLACTMMRNRIMAYLLVSFFISDALAATRVAELPFVWYFVLLTVLATILGLILRLNAKLVPTGLREGLVESSRIFVPVTAAVVFFFVSNMSFLEVGVVFAIMSVYALVFFTLDNKLDYYIQLRIYPLLAVIYFCIELHNLPLLFAFLFLAVLLSNTLAALLCYPIIMQRKGYDQNGAPRLEVVGHLDAALSIAAAGFTLLEATITILSHRSIDGGNVLERLLPFFESQNNGGFLPALWVLSVFFLVGMLPYKRILPANAILYTVYGVALLLSLATARSDGAFYVCFAVIPIALLLKRAPGVEPLAVSIGAKVSAFLGIMHLSYVTFSDFSGRGIILLMAAVMAGFGVITLSFAHSAQGAKSNSRIVEALVYTITSATFLFLRSVLSFRYPEGSTEILTAMLYSAALIALTALCIWMIRLAVDTASANINLGARWALGIALSGTAIASVLMPYYLLSIIMLVILGGTIAFLGFIMIPAGSPSRTFLLNMARGPICWIAPVLWASDTARFADFLLLLSGLCLLLGVLSAVLYRTSGSRGEMVTFQVFFYIACVPAGIAGLFMVRSEPLAATLCPLAVVLMWGIGEWTNVLFLRLAAACALVLTLQSIADVTFKPSFFALHSNTGGPFTWVADFPTVYGLSALFATLLLYVGKVLLPLEIGGTQNVRPSISVQLPSTPPRVVLLPMHGPLTSPYPYRKAQRGSFANRACGVQNLLVIIPGIIALVLYGMFSLASANTTISAFLCAFAVLSIASVLPKEKTYIALLLSVVAFVGRFLLTINSGSFFISFLELISLILLALSTAPVLRNVMSNRPAREGIDASVAGLYATFALQGMVTFIAWASPHDIAQGTVIMTISLLMTILAALLVDRIWVIIGAVIVTIDLALLLNSMNPLMLMIIAIILISGVVWRLLTRDKKNPPTDAGHNGMPQPSAPLPYNPQDHMPAPVQGMGAPQGEPQQYYPQQQPPLSADYAQGQQWQGQQYPQQ</sequence>
<feature type="transmembrane region" description="Helical" evidence="2">
    <location>
        <begin position="1014"/>
        <end position="1033"/>
    </location>
</feature>
<reference evidence="3 4" key="1">
    <citation type="submission" date="2018-12" db="EMBL/GenBank/DDBJ databases">
        <authorList>
            <consortium name="Pathogen Informatics"/>
        </authorList>
    </citation>
    <scope>NUCLEOTIDE SEQUENCE [LARGE SCALE GENOMIC DNA]</scope>
    <source>
        <strain evidence="3 4">NCTC10207</strain>
    </source>
</reference>
<feature type="transmembrane region" description="Helical" evidence="2">
    <location>
        <begin position="953"/>
        <end position="973"/>
    </location>
</feature>
<feature type="transmembrane region" description="Helical" evidence="2">
    <location>
        <begin position="907"/>
        <end position="923"/>
    </location>
</feature>
<feature type="transmembrane region" description="Helical" evidence="2">
    <location>
        <begin position="503"/>
        <end position="524"/>
    </location>
</feature>
<feature type="transmembrane region" description="Helical" evidence="2">
    <location>
        <begin position="429"/>
        <end position="445"/>
    </location>
</feature>
<feature type="transmembrane region" description="Helical" evidence="2">
    <location>
        <begin position="985"/>
        <end position="1008"/>
    </location>
</feature>
<feature type="transmembrane region" description="Helical" evidence="2">
    <location>
        <begin position="797"/>
        <end position="819"/>
    </location>
</feature>
<feature type="transmembrane region" description="Helical" evidence="2">
    <location>
        <begin position="263"/>
        <end position="283"/>
    </location>
</feature>
<feature type="transmembrane region" description="Helical" evidence="2">
    <location>
        <begin position="536"/>
        <end position="555"/>
    </location>
</feature>
<feature type="compositionally biased region" description="Low complexity" evidence="1">
    <location>
        <begin position="1141"/>
        <end position="1153"/>
    </location>
</feature>
<gene>
    <name evidence="3" type="ORF">NCTC10207_01784</name>
</gene>
<feature type="transmembrane region" description="Helical" evidence="2">
    <location>
        <begin position="626"/>
        <end position="648"/>
    </location>
</feature>
<evidence type="ECO:0000313" key="3">
    <source>
        <dbReference type="EMBL" id="VEI23881.1"/>
    </source>
</evidence>
<proteinExistence type="predicted"/>
<keyword evidence="2" id="KW-0472">Membrane</keyword>
<feature type="transmembrane region" description="Helical" evidence="2">
    <location>
        <begin position="157"/>
        <end position="175"/>
    </location>
</feature>
<feature type="compositionally biased region" description="Low complexity" evidence="1">
    <location>
        <begin position="1120"/>
        <end position="1134"/>
    </location>
</feature>
<feature type="transmembrane region" description="Helical" evidence="2">
    <location>
        <begin position="882"/>
        <end position="901"/>
    </location>
</feature>
<organism evidence="3 4">
    <name type="scientific">Rothia aeria</name>
    <dbReference type="NCBI Taxonomy" id="172042"/>
    <lineage>
        <taxon>Bacteria</taxon>
        <taxon>Bacillati</taxon>
        <taxon>Actinomycetota</taxon>
        <taxon>Actinomycetes</taxon>
        <taxon>Micrococcales</taxon>
        <taxon>Micrococcaceae</taxon>
        <taxon>Rothia</taxon>
    </lineage>
</organism>
<feature type="transmembrane region" description="Helical" evidence="2">
    <location>
        <begin position="601"/>
        <end position="620"/>
    </location>
</feature>
<feature type="compositionally biased region" description="Low complexity" evidence="1">
    <location>
        <begin position="20"/>
        <end position="40"/>
    </location>
</feature>
<dbReference type="AlphaFoldDB" id="A0A7Z9D763"/>
<feature type="transmembrane region" description="Helical" evidence="2">
    <location>
        <begin position="97"/>
        <end position="118"/>
    </location>
</feature>
<feature type="transmembrane region" description="Helical" evidence="2">
    <location>
        <begin position="679"/>
        <end position="701"/>
    </location>
</feature>
<protein>
    <submittedName>
        <fullName evidence="3">Uncharacterized protein</fullName>
    </submittedName>
</protein>
<feature type="transmembrane region" description="Helical" evidence="2">
    <location>
        <begin position="182"/>
        <end position="200"/>
    </location>
</feature>